<keyword evidence="3" id="KW-1185">Reference proteome</keyword>
<dbReference type="Gene3D" id="3.30.70.100">
    <property type="match status" value="2"/>
</dbReference>
<accession>A0A5C6D2A5</accession>
<protein>
    <recommendedName>
        <fullName evidence="1">NIPSNAP domain-containing protein</fullName>
    </recommendedName>
</protein>
<dbReference type="InterPro" id="IPR012577">
    <property type="entry name" value="NIPSNAP"/>
</dbReference>
<dbReference type="Proteomes" id="UP000319143">
    <property type="component" value="Unassembled WGS sequence"/>
</dbReference>
<name>A0A5C6D2A5_9BACT</name>
<dbReference type="Pfam" id="PF07978">
    <property type="entry name" value="NIPSNAP"/>
    <property type="match status" value="1"/>
</dbReference>
<dbReference type="OrthoDB" id="9809695at2"/>
<comment type="caution">
    <text evidence="2">The sequence shown here is derived from an EMBL/GenBank/DDBJ whole genome shotgun (WGS) entry which is preliminary data.</text>
</comment>
<dbReference type="AlphaFoldDB" id="A0A5C6D2A5"/>
<reference evidence="2 3" key="1">
    <citation type="submission" date="2019-02" db="EMBL/GenBank/DDBJ databases">
        <title>Deep-cultivation of Planctomycetes and their phenomic and genomic characterization uncovers novel biology.</title>
        <authorList>
            <person name="Wiegand S."/>
            <person name="Jogler M."/>
            <person name="Boedeker C."/>
            <person name="Pinto D."/>
            <person name="Vollmers J."/>
            <person name="Rivas-Marin E."/>
            <person name="Kohn T."/>
            <person name="Peeters S.H."/>
            <person name="Heuer A."/>
            <person name="Rast P."/>
            <person name="Oberbeckmann S."/>
            <person name="Bunk B."/>
            <person name="Jeske O."/>
            <person name="Meyerdierks A."/>
            <person name="Storesund J.E."/>
            <person name="Kallscheuer N."/>
            <person name="Luecker S."/>
            <person name="Lage O.M."/>
            <person name="Pohl T."/>
            <person name="Merkel B.J."/>
            <person name="Hornburger P."/>
            <person name="Mueller R.-W."/>
            <person name="Bruemmer F."/>
            <person name="Labrenz M."/>
            <person name="Spormann A.M."/>
            <person name="Op Den Camp H."/>
            <person name="Overmann J."/>
            <person name="Amann R."/>
            <person name="Jetten M.S.M."/>
            <person name="Mascher T."/>
            <person name="Medema M.H."/>
            <person name="Devos D.P."/>
            <person name="Kaster A.-K."/>
            <person name="Ovreas L."/>
            <person name="Rohde M."/>
            <person name="Galperin M.Y."/>
            <person name="Jogler C."/>
        </authorList>
    </citation>
    <scope>NUCLEOTIDE SEQUENCE [LARGE SCALE GENOMIC DNA]</scope>
    <source>
        <strain evidence="2 3">Poly41</strain>
    </source>
</reference>
<evidence type="ECO:0000313" key="2">
    <source>
        <dbReference type="EMBL" id="TWU30868.1"/>
    </source>
</evidence>
<dbReference type="InterPro" id="IPR011008">
    <property type="entry name" value="Dimeric_a/b-barrel"/>
</dbReference>
<proteinExistence type="predicted"/>
<gene>
    <name evidence="2" type="ORF">Poly41_65620</name>
</gene>
<evidence type="ECO:0000313" key="3">
    <source>
        <dbReference type="Proteomes" id="UP000319143"/>
    </source>
</evidence>
<dbReference type="SUPFAM" id="SSF54909">
    <property type="entry name" value="Dimeric alpha+beta barrel"/>
    <property type="match status" value="2"/>
</dbReference>
<organism evidence="2 3">
    <name type="scientific">Novipirellula artificiosorum</name>
    <dbReference type="NCBI Taxonomy" id="2528016"/>
    <lineage>
        <taxon>Bacteria</taxon>
        <taxon>Pseudomonadati</taxon>
        <taxon>Planctomycetota</taxon>
        <taxon>Planctomycetia</taxon>
        <taxon>Pirellulales</taxon>
        <taxon>Pirellulaceae</taxon>
        <taxon>Novipirellula</taxon>
    </lineage>
</organism>
<dbReference type="RefSeq" id="WP_146531244.1">
    <property type="nucleotide sequence ID" value="NZ_SJPV01000020.1"/>
</dbReference>
<feature type="domain" description="NIPSNAP" evidence="1">
    <location>
        <begin position="172"/>
        <end position="261"/>
    </location>
</feature>
<sequence length="262" mass="29073">MKRREFFVSGGAVGLATLGNSSLVHSAGGSPTDRECYELRHYLVDSEEQRKGLDQFLAEAALPALNRLGISPVGVFTPLEGISPVTVLIPHPNTESVATLVQRMGDDRQFMTAASEFLNAPAEQPAFARMESSLMIAFRGMPKLETPITSKDRIVQLRIYESPSIVTGQKKIEMFNDAGEIAVFRKTGLHPVFFGETIVGPKMPNLTYMLAFDSQEQLKANWKQFVSSEEWQALKKLDEYADKRILSGITNTILKPTTYSQI</sequence>
<evidence type="ECO:0000259" key="1">
    <source>
        <dbReference type="Pfam" id="PF07978"/>
    </source>
</evidence>
<dbReference type="EMBL" id="SJPV01000020">
    <property type="protein sequence ID" value="TWU30868.1"/>
    <property type="molecule type" value="Genomic_DNA"/>
</dbReference>